<feature type="signal peptide" evidence="5">
    <location>
        <begin position="1"/>
        <end position="19"/>
    </location>
</feature>
<dbReference type="InterPro" id="IPR006664">
    <property type="entry name" value="OMP_bac"/>
</dbReference>
<name>A0A365UC26_9RHOB</name>
<evidence type="ECO:0000313" key="7">
    <source>
        <dbReference type="EMBL" id="RBI86588.1"/>
    </source>
</evidence>
<accession>A0A365UC26</accession>
<dbReference type="PROSITE" id="PS51257">
    <property type="entry name" value="PROKAR_LIPOPROTEIN"/>
    <property type="match status" value="1"/>
</dbReference>
<dbReference type="PROSITE" id="PS51123">
    <property type="entry name" value="OMPA_2"/>
    <property type="match status" value="1"/>
</dbReference>
<dbReference type="InterPro" id="IPR050330">
    <property type="entry name" value="Bact_OuterMem_StrucFunc"/>
</dbReference>
<evidence type="ECO:0000256" key="3">
    <source>
        <dbReference type="ARBA" id="ARBA00023237"/>
    </source>
</evidence>
<reference evidence="7 8" key="1">
    <citation type="submission" date="2018-07" db="EMBL/GenBank/DDBJ databases">
        <title>Rhodosalinus sp. strain E84T genomic sequence and assembly.</title>
        <authorList>
            <person name="Liu Z.-W."/>
            <person name="Lu D.-C."/>
        </authorList>
    </citation>
    <scope>NUCLEOTIDE SEQUENCE [LARGE SCALE GENOMIC DNA]</scope>
    <source>
        <strain evidence="7 8">E84</strain>
    </source>
</reference>
<proteinExistence type="predicted"/>
<keyword evidence="5" id="KW-0732">Signal</keyword>
<protein>
    <submittedName>
        <fullName evidence="7">OmpA family protein</fullName>
    </submittedName>
</protein>
<dbReference type="PRINTS" id="PR01021">
    <property type="entry name" value="OMPADOMAIN"/>
</dbReference>
<evidence type="ECO:0000313" key="8">
    <source>
        <dbReference type="Proteomes" id="UP000253370"/>
    </source>
</evidence>
<keyword evidence="8" id="KW-1185">Reference proteome</keyword>
<dbReference type="PANTHER" id="PTHR30329">
    <property type="entry name" value="STATOR ELEMENT OF FLAGELLAR MOTOR COMPLEX"/>
    <property type="match status" value="1"/>
</dbReference>
<evidence type="ECO:0000256" key="4">
    <source>
        <dbReference type="PROSITE-ProRule" id="PRU00473"/>
    </source>
</evidence>
<keyword evidence="2 4" id="KW-0472">Membrane</keyword>
<dbReference type="InterPro" id="IPR006665">
    <property type="entry name" value="OmpA-like"/>
</dbReference>
<evidence type="ECO:0000259" key="6">
    <source>
        <dbReference type="PROSITE" id="PS51123"/>
    </source>
</evidence>
<dbReference type="RefSeq" id="WP_113288138.1">
    <property type="nucleotide sequence ID" value="NZ_QNTQ01000004.1"/>
</dbReference>
<comment type="subcellular location">
    <subcellularLocation>
        <location evidence="1">Cell outer membrane</location>
    </subcellularLocation>
</comment>
<dbReference type="InterPro" id="IPR036737">
    <property type="entry name" value="OmpA-like_sf"/>
</dbReference>
<dbReference type="Gene3D" id="3.30.1330.60">
    <property type="entry name" value="OmpA-like domain"/>
    <property type="match status" value="1"/>
</dbReference>
<dbReference type="CDD" id="cd07185">
    <property type="entry name" value="OmpA_C-like"/>
    <property type="match status" value="1"/>
</dbReference>
<dbReference type="AlphaFoldDB" id="A0A365UC26"/>
<evidence type="ECO:0000256" key="2">
    <source>
        <dbReference type="ARBA" id="ARBA00023136"/>
    </source>
</evidence>
<comment type="caution">
    <text evidence="7">The sequence shown here is derived from an EMBL/GenBank/DDBJ whole genome shotgun (WGS) entry which is preliminary data.</text>
</comment>
<dbReference type="GO" id="GO:0009279">
    <property type="term" value="C:cell outer membrane"/>
    <property type="evidence" value="ECO:0007669"/>
    <property type="project" value="UniProtKB-SubCell"/>
</dbReference>
<keyword evidence="3" id="KW-0998">Cell outer membrane</keyword>
<organism evidence="7 8">
    <name type="scientific">Rhodosalinus halophilus</name>
    <dbReference type="NCBI Taxonomy" id="2259333"/>
    <lineage>
        <taxon>Bacteria</taxon>
        <taxon>Pseudomonadati</taxon>
        <taxon>Pseudomonadota</taxon>
        <taxon>Alphaproteobacteria</taxon>
        <taxon>Rhodobacterales</taxon>
        <taxon>Paracoccaceae</taxon>
        <taxon>Rhodosalinus</taxon>
    </lineage>
</organism>
<evidence type="ECO:0000256" key="5">
    <source>
        <dbReference type="SAM" id="SignalP"/>
    </source>
</evidence>
<dbReference type="Proteomes" id="UP000253370">
    <property type="component" value="Unassembled WGS sequence"/>
</dbReference>
<dbReference type="PANTHER" id="PTHR30329:SF21">
    <property type="entry name" value="LIPOPROTEIN YIAD-RELATED"/>
    <property type="match status" value="1"/>
</dbReference>
<feature type="chain" id="PRO_5016891713" evidence="5">
    <location>
        <begin position="20"/>
        <end position="222"/>
    </location>
</feature>
<gene>
    <name evidence="7" type="ORF">DRV85_03910</name>
</gene>
<sequence length="222" mass="24282">MPKPFAPLACLGLAAGLLAACAPSQHSPFYGEAGSAVDADGDFGNATMHNTQCMTGEKQCINGLARKFAASVETTVNFAFDSAQLGPEARATLARQADFIRQFPELRFRVYGHTDLVGSDSYNYRLGLRRAHAVVDYFARQGISRDRLEAVVSYGETQPLIVTEGRERRNRRTVTEVSGFYERHPTVLDGRYAEVIYREYVASAVPASTLSGIQGSDFATEQ</sequence>
<dbReference type="OrthoDB" id="9810367at2"/>
<dbReference type="Pfam" id="PF00691">
    <property type="entry name" value="OmpA"/>
    <property type="match status" value="1"/>
</dbReference>
<evidence type="ECO:0000256" key="1">
    <source>
        <dbReference type="ARBA" id="ARBA00004442"/>
    </source>
</evidence>
<dbReference type="SUPFAM" id="SSF103088">
    <property type="entry name" value="OmpA-like"/>
    <property type="match status" value="1"/>
</dbReference>
<dbReference type="EMBL" id="QNTQ01000004">
    <property type="protein sequence ID" value="RBI86588.1"/>
    <property type="molecule type" value="Genomic_DNA"/>
</dbReference>
<feature type="domain" description="OmpA-like" evidence="6">
    <location>
        <begin position="65"/>
        <end position="181"/>
    </location>
</feature>